<feature type="compositionally biased region" description="Low complexity" evidence="1">
    <location>
        <begin position="453"/>
        <end position="465"/>
    </location>
</feature>
<dbReference type="Proteomes" id="UP000814176">
    <property type="component" value="Unassembled WGS sequence"/>
</dbReference>
<feature type="compositionally biased region" description="Low complexity" evidence="1">
    <location>
        <begin position="363"/>
        <end position="372"/>
    </location>
</feature>
<gene>
    <name evidence="2" type="ORF">C8Q71DRAFT_888162</name>
</gene>
<evidence type="ECO:0008006" key="4">
    <source>
        <dbReference type="Google" id="ProtNLM"/>
    </source>
</evidence>
<evidence type="ECO:0000313" key="3">
    <source>
        <dbReference type="Proteomes" id="UP000814176"/>
    </source>
</evidence>
<reference evidence="2 3" key="1">
    <citation type="journal article" date="2021" name="Environ. Microbiol.">
        <title>Gene family expansions and transcriptome signatures uncover fungal adaptations to wood decay.</title>
        <authorList>
            <person name="Hage H."/>
            <person name="Miyauchi S."/>
            <person name="Viragh M."/>
            <person name="Drula E."/>
            <person name="Min B."/>
            <person name="Chaduli D."/>
            <person name="Navarro D."/>
            <person name="Favel A."/>
            <person name="Norest M."/>
            <person name="Lesage-Meessen L."/>
            <person name="Balint B."/>
            <person name="Merenyi Z."/>
            <person name="de Eugenio L."/>
            <person name="Morin E."/>
            <person name="Martinez A.T."/>
            <person name="Baldrian P."/>
            <person name="Stursova M."/>
            <person name="Martinez M.J."/>
            <person name="Novotny C."/>
            <person name="Magnuson J.K."/>
            <person name="Spatafora J.W."/>
            <person name="Maurice S."/>
            <person name="Pangilinan J."/>
            <person name="Andreopoulos W."/>
            <person name="LaButti K."/>
            <person name="Hundley H."/>
            <person name="Na H."/>
            <person name="Kuo A."/>
            <person name="Barry K."/>
            <person name="Lipzen A."/>
            <person name="Henrissat B."/>
            <person name="Riley R."/>
            <person name="Ahrendt S."/>
            <person name="Nagy L.G."/>
            <person name="Grigoriev I.V."/>
            <person name="Martin F."/>
            <person name="Rosso M.N."/>
        </authorList>
    </citation>
    <scope>NUCLEOTIDE SEQUENCE [LARGE SCALE GENOMIC DNA]</scope>
    <source>
        <strain evidence="2 3">CIRM-BRFM 1785</strain>
    </source>
</reference>
<keyword evidence="3" id="KW-1185">Reference proteome</keyword>
<comment type="caution">
    <text evidence="2">The sequence shown here is derived from an EMBL/GenBank/DDBJ whole genome shotgun (WGS) entry which is preliminary data.</text>
</comment>
<feature type="compositionally biased region" description="Acidic residues" evidence="1">
    <location>
        <begin position="295"/>
        <end position="304"/>
    </location>
</feature>
<sequence length="896" mass="99134">MPNAPSSSSAPSFRSTPWFPRNYQALPANPAMRDSGWKLYVAHRAVRTVAALGNGNYAISPNAEFIPSPPPSQQEREEIYSDGRRGSFEPGYHPQFWNRSNGHLPFIHEVPESEEGVDPAYIMMDCERDGRYAELQRAEAFFSVDRERPMSLYLRPVAVQDSLYRFKNVEASLQSLRNDTAVIQRHLLELRAYSYRSYLQVAYDQGRLWTPCPDQAGVGCWLKDKDDELLKKLVWFGVPVWYIRQADSPPPHPLSPVLALNTRLSDEPWIEEDHGIPIEVGKRTRKRLRAIAAALDDDSDDSDPEFTKFRRPPPAKETPDHQDLQRRRGVEQSSGSRPRFSSIITKADNPASPSGFSYARLDSPSASAPNHPSARRTNGYVSGGLPPAGQREAASAIPASTCPFAPSSSAEPVPDTTSRLSGSPQSRPFPSTNSTPSETGIPAPFSSKHEASRTLPGSTTLLTTSAPFSRSLRATSPASLGLPQPEESPPSATAGPRGESSPFVDSSQEPQPRPLPPPLLATNAIPLERRLGPAPSASNTKSLVERVQPASLLSRLNTPQQPAASSSVRDGRGAAKSSLLERLKLPLESRLSDASPSGSSSDSPPAPSPSELRDVKLASGITLRTRLAIFTAAEAEAYLHHPFERDGSEPAFRRTWETELGPAPMFPPETQLPIPSPSHLLAEGDEGYLATLIWLKMCNDCVETLRKEPKEWETRNQRQWRSRLRSSPTLVRAFKDNATRPLPDAAIAPHRNPNPKEKEGEVWELRTFLFRLNFERLAAAQLPSLKAATTDAAKGAIWAGLRDRIRRVWGQGTSHYPAVGEPRYLDSDDDLVRMRYWFALGRLMIEWNVRDDIAQDLQLAMGGTVTDAVERVKSAYTTIYKNTFGNREPHVFVART</sequence>
<evidence type="ECO:0000313" key="2">
    <source>
        <dbReference type="EMBL" id="KAH9829551.1"/>
    </source>
</evidence>
<feature type="region of interest" description="Disordered" evidence="1">
    <location>
        <begin position="587"/>
        <end position="612"/>
    </location>
</feature>
<organism evidence="2 3">
    <name type="scientific">Rhodofomes roseus</name>
    <dbReference type="NCBI Taxonomy" id="34475"/>
    <lineage>
        <taxon>Eukaryota</taxon>
        <taxon>Fungi</taxon>
        <taxon>Dikarya</taxon>
        <taxon>Basidiomycota</taxon>
        <taxon>Agaricomycotina</taxon>
        <taxon>Agaricomycetes</taxon>
        <taxon>Polyporales</taxon>
        <taxon>Rhodofomes</taxon>
    </lineage>
</organism>
<feature type="region of interest" description="Disordered" evidence="1">
    <location>
        <begin position="551"/>
        <end position="575"/>
    </location>
</feature>
<feature type="compositionally biased region" description="Basic and acidic residues" evidence="1">
    <location>
        <begin position="317"/>
        <end position="330"/>
    </location>
</feature>
<feature type="compositionally biased region" description="Polar residues" evidence="1">
    <location>
        <begin position="466"/>
        <end position="478"/>
    </location>
</feature>
<proteinExistence type="predicted"/>
<feature type="compositionally biased region" description="Polar residues" evidence="1">
    <location>
        <begin position="406"/>
        <end position="438"/>
    </location>
</feature>
<evidence type="ECO:0000256" key="1">
    <source>
        <dbReference type="SAM" id="MobiDB-lite"/>
    </source>
</evidence>
<dbReference type="GeneID" id="72009341"/>
<accession>A0ABQ8JZ45</accession>
<feature type="region of interest" description="Disordered" evidence="1">
    <location>
        <begin position="295"/>
        <end position="521"/>
    </location>
</feature>
<protein>
    <recommendedName>
        <fullName evidence="4">Proteophosphoglycan ppg4</fullName>
    </recommendedName>
</protein>
<feature type="compositionally biased region" description="Low complexity" evidence="1">
    <location>
        <begin position="592"/>
        <end position="603"/>
    </location>
</feature>
<dbReference type="RefSeq" id="XP_047773007.1">
    <property type="nucleotide sequence ID" value="XM_047928609.1"/>
</dbReference>
<name>A0ABQ8JZ45_9APHY</name>
<dbReference type="EMBL" id="JADCUA010000037">
    <property type="protein sequence ID" value="KAH9829551.1"/>
    <property type="molecule type" value="Genomic_DNA"/>
</dbReference>
<feature type="compositionally biased region" description="Polar residues" evidence="1">
    <location>
        <begin position="554"/>
        <end position="568"/>
    </location>
</feature>